<evidence type="ECO:0000256" key="9">
    <source>
        <dbReference type="ARBA" id="ARBA00022989"/>
    </source>
</evidence>
<comment type="subcellular location">
    <subcellularLocation>
        <location evidence="1">Cell membrane</location>
        <topology evidence="1">Multi-pass membrane protein</topology>
    </subcellularLocation>
</comment>
<keyword evidence="3" id="KW-0813">Transport</keyword>
<evidence type="ECO:0000256" key="11">
    <source>
        <dbReference type="ARBA" id="ARBA00023136"/>
    </source>
</evidence>
<keyword evidence="4" id="KW-1003">Cell membrane</keyword>
<gene>
    <name evidence="14" type="primary">cybH</name>
    <name evidence="14" type="ORF">DIC66_21180</name>
</gene>
<accession>A0A3E1R6C7</accession>
<evidence type="ECO:0000256" key="7">
    <source>
        <dbReference type="ARBA" id="ARBA00022723"/>
    </source>
</evidence>
<dbReference type="PROSITE" id="PS00883">
    <property type="entry name" value="NI_HGENASE_CYTB_2"/>
    <property type="match status" value="1"/>
</dbReference>
<dbReference type="Pfam" id="PF01292">
    <property type="entry name" value="Ni_hydr_CYTB"/>
    <property type="match status" value="1"/>
</dbReference>
<comment type="caution">
    <text evidence="14">The sequence shown here is derived from an EMBL/GenBank/DDBJ whole genome shotgun (WGS) entry which is preliminary data.</text>
</comment>
<feature type="transmembrane region" description="Helical" evidence="12">
    <location>
        <begin position="150"/>
        <end position="174"/>
    </location>
</feature>
<dbReference type="InterPro" id="IPR011577">
    <property type="entry name" value="Cyt_b561_bac/Ni-Hgenase"/>
</dbReference>
<keyword evidence="11 12" id="KW-0472">Membrane</keyword>
<dbReference type="NCBIfam" id="TIGR02125">
    <property type="entry name" value="CytB-hydogenase"/>
    <property type="match status" value="1"/>
</dbReference>
<evidence type="ECO:0000256" key="5">
    <source>
        <dbReference type="ARBA" id="ARBA00022617"/>
    </source>
</evidence>
<keyword evidence="8" id="KW-0249">Electron transport</keyword>
<protein>
    <submittedName>
        <fullName evidence="14">Ni/Fe-hydrogenase, b-type cytochrome subunit</fullName>
    </submittedName>
</protein>
<dbReference type="GO" id="GO:0009055">
    <property type="term" value="F:electron transfer activity"/>
    <property type="evidence" value="ECO:0007669"/>
    <property type="project" value="InterPro"/>
</dbReference>
<evidence type="ECO:0000256" key="3">
    <source>
        <dbReference type="ARBA" id="ARBA00022448"/>
    </source>
</evidence>
<evidence type="ECO:0000259" key="13">
    <source>
        <dbReference type="Pfam" id="PF01292"/>
    </source>
</evidence>
<dbReference type="RefSeq" id="WP_117180178.1">
    <property type="nucleotide sequence ID" value="NZ_QFZK01000027.1"/>
</dbReference>
<name>A0A3E1R6C7_9BURK</name>
<dbReference type="PRINTS" id="PR00161">
    <property type="entry name" value="NIHGNASECYTB"/>
</dbReference>
<comment type="similarity">
    <text evidence="2">Belongs to the HupC/HyaC/HydC family.</text>
</comment>
<evidence type="ECO:0000313" key="15">
    <source>
        <dbReference type="Proteomes" id="UP000260665"/>
    </source>
</evidence>
<organism evidence="14 15">
    <name type="scientific">Rhodoferax lacus</name>
    <dbReference type="NCBI Taxonomy" id="2184758"/>
    <lineage>
        <taxon>Bacteria</taxon>
        <taxon>Pseudomonadati</taxon>
        <taxon>Pseudomonadota</taxon>
        <taxon>Betaproteobacteria</taxon>
        <taxon>Burkholderiales</taxon>
        <taxon>Comamonadaceae</taxon>
        <taxon>Rhodoferax</taxon>
    </lineage>
</organism>
<dbReference type="FunFam" id="1.20.950.20:FF:000003">
    <property type="entry name" value="Ni/Fe-hydrogenase 1 b-type cytochrome subunit"/>
    <property type="match status" value="1"/>
</dbReference>
<dbReference type="InterPro" id="IPR016174">
    <property type="entry name" value="Di-haem_cyt_TM"/>
</dbReference>
<evidence type="ECO:0000256" key="10">
    <source>
        <dbReference type="ARBA" id="ARBA00023004"/>
    </source>
</evidence>
<keyword evidence="9 12" id="KW-1133">Transmembrane helix</keyword>
<feature type="domain" description="Cytochrome b561 bacterial/Ni-hydrogenase" evidence="13">
    <location>
        <begin position="35"/>
        <end position="241"/>
    </location>
</feature>
<dbReference type="GO" id="GO:0005886">
    <property type="term" value="C:plasma membrane"/>
    <property type="evidence" value="ECO:0007669"/>
    <property type="project" value="UniProtKB-SubCell"/>
</dbReference>
<dbReference type="AlphaFoldDB" id="A0A3E1R6C7"/>
<feature type="transmembrane region" description="Helical" evidence="12">
    <location>
        <begin position="204"/>
        <end position="224"/>
    </location>
</feature>
<evidence type="ECO:0000256" key="2">
    <source>
        <dbReference type="ARBA" id="ARBA00008622"/>
    </source>
</evidence>
<dbReference type="SUPFAM" id="SSF81342">
    <property type="entry name" value="Transmembrane di-heme cytochromes"/>
    <property type="match status" value="1"/>
</dbReference>
<evidence type="ECO:0000313" key="14">
    <source>
        <dbReference type="EMBL" id="RFO94916.1"/>
    </source>
</evidence>
<keyword evidence="15" id="KW-1185">Reference proteome</keyword>
<dbReference type="GO" id="GO:0022904">
    <property type="term" value="P:respiratory electron transport chain"/>
    <property type="evidence" value="ECO:0007669"/>
    <property type="project" value="InterPro"/>
</dbReference>
<dbReference type="Gene3D" id="1.20.950.20">
    <property type="entry name" value="Transmembrane di-heme cytochromes, Chain C"/>
    <property type="match status" value="1"/>
</dbReference>
<reference evidence="14 15" key="1">
    <citation type="submission" date="2018-05" db="EMBL/GenBank/DDBJ databases">
        <title>Rhodoferax soyangensis sp.nov., isolated from an oligotrophic freshwater lake.</title>
        <authorList>
            <person name="Park M."/>
        </authorList>
    </citation>
    <scope>NUCLEOTIDE SEQUENCE [LARGE SCALE GENOMIC DNA]</scope>
    <source>
        <strain evidence="14 15">IMCC26218</strain>
    </source>
</reference>
<evidence type="ECO:0000256" key="6">
    <source>
        <dbReference type="ARBA" id="ARBA00022692"/>
    </source>
</evidence>
<evidence type="ECO:0000256" key="12">
    <source>
        <dbReference type="SAM" id="Phobius"/>
    </source>
</evidence>
<evidence type="ECO:0000256" key="4">
    <source>
        <dbReference type="ARBA" id="ARBA00022475"/>
    </source>
</evidence>
<keyword evidence="7" id="KW-0479">Metal-binding</keyword>
<keyword evidence="5" id="KW-0349">Heme</keyword>
<dbReference type="PANTHER" id="PTHR30485">
    <property type="entry name" value="NI/FE-HYDROGENASE 1 B-TYPE CYTOCHROME SUBUNIT"/>
    <property type="match status" value="1"/>
</dbReference>
<sequence>MNKTLVQPPQPGLSSFEKTEAEDVAHAASVKSVYVYEAPVRAWHWINALAITVLAISGYFIGSPLPTVAGEASDHYVMGYIRFAHFTAGYVLAVGLLGRIYWAIVGNHHARELFWVPIFQRVYWVELLGMLKWYAFLTPQPGRFVGHNPLARFAMVFGFLSMAVFMTFTGFALYGEGSQMGSWQERLFGWVIPLMGQSQDVHTWHHLGLWGMLIFVILHVYAAIREDIMGRSSVISTMVSGHRTFKE</sequence>
<keyword evidence="6 12" id="KW-0812">Transmembrane</keyword>
<dbReference type="InterPro" id="IPR051542">
    <property type="entry name" value="Hydrogenase_cytochrome"/>
</dbReference>
<dbReference type="Proteomes" id="UP000260665">
    <property type="component" value="Unassembled WGS sequence"/>
</dbReference>
<dbReference type="PANTHER" id="PTHR30485:SF0">
    <property type="entry name" value="NI_FE-HYDROGENASE 1 B-TYPE CYTOCHROME SUBUNIT-RELATED"/>
    <property type="match status" value="1"/>
</dbReference>
<dbReference type="GO" id="GO:0005506">
    <property type="term" value="F:iron ion binding"/>
    <property type="evidence" value="ECO:0007669"/>
    <property type="project" value="InterPro"/>
</dbReference>
<proteinExistence type="inferred from homology"/>
<dbReference type="GO" id="GO:0020037">
    <property type="term" value="F:heme binding"/>
    <property type="evidence" value="ECO:0007669"/>
    <property type="project" value="TreeGrafter"/>
</dbReference>
<dbReference type="EMBL" id="QFZK01000027">
    <property type="protein sequence ID" value="RFO94916.1"/>
    <property type="molecule type" value="Genomic_DNA"/>
</dbReference>
<evidence type="ECO:0000256" key="1">
    <source>
        <dbReference type="ARBA" id="ARBA00004651"/>
    </source>
</evidence>
<evidence type="ECO:0000256" key="8">
    <source>
        <dbReference type="ARBA" id="ARBA00022982"/>
    </source>
</evidence>
<dbReference type="OrthoDB" id="197262at2"/>
<feature type="transmembrane region" description="Helical" evidence="12">
    <location>
        <begin position="83"/>
        <end position="102"/>
    </location>
</feature>
<feature type="transmembrane region" description="Helical" evidence="12">
    <location>
        <begin position="42"/>
        <end position="62"/>
    </location>
</feature>
<dbReference type="InterPro" id="IPR000516">
    <property type="entry name" value="Ni-dep_Hydgase_cyt-B"/>
</dbReference>
<keyword evidence="10" id="KW-0408">Iron</keyword>